<dbReference type="AlphaFoldDB" id="A0A445LRF4"/>
<evidence type="ECO:0000313" key="8">
    <source>
        <dbReference type="Proteomes" id="UP000289340"/>
    </source>
</evidence>
<dbReference type="CDD" id="cd06661">
    <property type="entry name" value="GGCT_like"/>
    <property type="match status" value="1"/>
</dbReference>
<dbReference type="Pfam" id="PF06094">
    <property type="entry name" value="GGACT"/>
    <property type="match status" value="1"/>
</dbReference>
<gene>
    <name evidence="7" type="ORF">D0Y65_004385</name>
</gene>
<dbReference type="PANTHER" id="PTHR31544">
    <property type="entry name" value="AIG2-LIKE PROTEIN D"/>
    <property type="match status" value="1"/>
</dbReference>
<dbReference type="Proteomes" id="UP000289340">
    <property type="component" value="Chromosome 2"/>
</dbReference>
<dbReference type="EMBL" id="QZWG01000002">
    <property type="protein sequence ID" value="RZC25662.1"/>
    <property type="molecule type" value="Genomic_DNA"/>
</dbReference>
<dbReference type="GO" id="GO:0016746">
    <property type="term" value="F:acyltransferase activity"/>
    <property type="evidence" value="ECO:0007669"/>
    <property type="project" value="UniProtKB-KW"/>
</dbReference>
<keyword evidence="4" id="KW-0012">Acyltransferase</keyword>
<keyword evidence="3" id="KW-0808">Transferase</keyword>
<feature type="domain" description="Gamma-glutamylcyclotransferase AIG2-like" evidence="6">
    <location>
        <begin position="136"/>
        <end position="211"/>
    </location>
</feature>
<dbReference type="InterPro" id="IPR013024">
    <property type="entry name" value="GGCT-like"/>
</dbReference>
<evidence type="ECO:0000256" key="5">
    <source>
        <dbReference type="ARBA" id="ARBA00030602"/>
    </source>
</evidence>
<name>A0A445LRF4_GLYSO</name>
<dbReference type="InterPro" id="IPR036568">
    <property type="entry name" value="GGCT-like_sf"/>
</dbReference>
<organism evidence="7 8">
    <name type="scientific">Glycine soja</name>
    <name type="common">Wild soybean</name>
    <dbReference type="NCBI Taxonomy" id="3848"/>
    <lineage>
        <taxon>Eukaryota</taxon>
        <taxon>Viridiplantae</taxon>
        <taxon>Streptophyta</taxon>
        <taxon>Embryophyta</taxon>
        <taxon>Tracheophyta</taxon>
        <taxon>Spermatophyta</taxon>
        <taxon>Magnoliopsida</taxon>
        <taxon>eudicotyledons</taxon>
        <taxon>Gunneridae</taxon>
        <taxon>Pentapetalae</taxon>
        <taxon>rosids</taxon>
        <taxon>fabids</taxon>
        <taxon>Fabales</taxon>
        <taxon>Fabaceae</taxon>
        <taxon>Papilionoideae</taxon>
        <taxon>50 kb inversion clade</taxon>
        <taxon>NPAAA clade</taxon>
        <taxon>indigoferoid/millettioid clade</taxon>
        <taxon>Phaseoleae</taxon>
        <taxon>Glycine</taxon>
        <taxon>Glycine subgen. Soja</taxon>
    </lineage>
</organism>
<accession>A0A445LRF4</accession>
<evidence type="ECO:0000256" key="1">
    <source>
        <dbReference type="ARBA" id="ARBA00002782"/>
    </source>
</evidence>
<reference evidence="7 8" key="1">
    <citation type="submission" date="2018-09" db="EMBL/GenBank/DDBJ databases">
        <title>A high-quality reference genome of wild soybean provides a powerful tool to mine soybean genomes.</title>
        <authorList>
            <person name="Xie M."/>
            <person name="Chung C.Y.L."/>
            <person name="Li M.-W."/>
            <person name="Wong F.-L."/>
            <person name="Chan T.-F."/>
            <person name="Lam H.-M."/>
        </authorList>
    </citation>
    <scope>NUCLEOTIDE SEQUENCE [LARGE SCALE GENOMIC DNA]</scope>
    <source>
        <strain evidence="8">cv. W05</strain>
        <tissue evidence="7">Hypocotyl of etiolated seedlings</tissue>
    </source>
</reference>
<comment type="caution">
    <text evidence="7">The sequence shown here is derived from an EMBL/GenBank/DDBJ whole genome shotgun (WGS) entry which is preliminary data.</text>
</comment>
<proteinExistence type="inferred from homology"/>
<sequence length="217" mass="24419">MVPPANGGVETEQSGEKGLQNLTKIRKEVKHIPCIDVRLQRRMLHFAAVTNPNGNHEWQDVQACIVTGRVSFMIATSSSFFSRDSTLLNVGAPETFNRRKGSRLIVRANAGKLLKIPSWASIGAALYRDLPSYSHRFKSKGRIYPAILPVQNNKVNGRVLLGISGVELDILDEFKDVEYTRTDVEVSLKDKSERLQVCAYVWSNPNDPNLYAEWDFE</sequence>
<comment type="function">
    <text evidence="1">Putative gamma-glutamylcyclotransferase.</text>
</comment>
<dbReference type="InterPro" id="IPR045038">
    <property type="entry name" value="AIG2-like"/>
</dbReference>
<comment type="similarity">
    <text evidence="2">Belongs to the gamma-glutamylcyclotransferase family.</text>
</comment>
<dbReference type="InterPro" id="IPR009288">
    <property type="entry name" value="AIG2-like_dom"/>
</dbReference>
<dbReference type="Gene3D" id="3.10.490.10">
    <property type="entry name" value="Gamma-glutamyl cyclotransferase-like"/>
    <property type="match status" value="1"/>
</dbReference>
<evidence type="ECO:0000256" key="3">
    <source>
        <dbReference type="ARBA" id="ARBA00022679"/>
    </source>
</evidence>
<evidence type="ECO:0000256" key="4">
    <source>
        <dbReference type="ARBA" id="ARBA00023315"/>
    </source>
</evidence>
<evidence type="ECO:0000259" key="6">
    <source>
        <dbReference type="Pfam" id="PF06094"/>
    </source>
</evidence>
<protein>
    <recommendedName>
        <fullName evidence="5">Putative gamma-glutamylcyclotransferase</fullName>
    </recommendedName>
</protein>
<dbReference type="PANTHER" id="PTHR31544:SF2">
    <property type="entry name" value="AIG2-LIKE PROTEIN D"/>
    <property type="match status" value="1"/>
</dbReference>
<dbReference type="SUPFAM" id="SSF110857">
    <property type="entry name" value="Gamma-glutamyl cyclotransferase-like"/>
    <property type="match status" value="1"/>
</dbReference>
<evidence type="ECO:0000256" key="2">
    <source>
        <dbReference type="ARBA" id="ARBA00008861"/>
    </source>
</evidence>
<feature type="non-terminal residue" evidence="7">
    <location>
        <position position="217"/>
    </location>
</feature>
<keyword evidence="8" id="KW-1185">Reference proteome</keyword>
<evidence type="ECO:0000313" key="7">
    <source>
        <dbReference type="EMBL" id="RZC25662.1"/>
    </source>
</evidence>